<comment type="caution">
    <text evidence="4">The sequence shown here is derived from an EMBL/GenBank/DDBJ whole genome shotgun (WGS) entry which is preliminary data.</text>
</comment>
<accession>A0A2S6GVJ1</accession>
<evidence type="ECO:0000313" key="4">
    <source>
        <dbReference type="EMBL" id="PPK69234.1"/>
    </source>
</evidence>
<dbReference type="InterPro" id="IPR022606">
    <property type="entry name" value="DUF2914"/>
</dbReference>
<evidence type="ECO:0000256" key="2">
    <source>
        <dbReference type="SAM" id="Phobius"/>
    </source>
</evidence>
<gene>
    <name evidence="4" type="ORF">B0F88_11020</name>
</gene>
<organism evidence="4 5">
    <name type="scientific">Methylobacter tundripaludum</name>
    <dbReference type="NCBI Taxonomy" id="173365"/>
    <lineage>
        <taxon>Bacteria</taxon>
        <taxon>Pseudomonadati</taxon>
        <taxon>Pseudomonadota</taxon>
        <taxon>Gammaproteobacteria</taxon>
        <taxon>Methylococcales</taxon>
        <taxon>Methylococcaceae</taxon>
        <taxon>Methylobacter</taxon>
    </lineage>
</organism>
<dbReference type="RefSeq" id="WP_104424281.1">
    <property type="nucleotide sequence ID" value="NZ_PTIY01000010.1"/>
</dbReference>
<keyword evidence="2" id="KW-0472">Membrane</keyword>
<dbReference type="Proteomes" id="UP000238071">
    <property type="component" value="Unassembled WGS sequence"/>
</dbReference>
<dbReference type="Pfam" id="PF11141">
    <property type="entry name" value="DUF2914"/>
    <property type="match status" value="1"/>
</dbReference>
<proteinExistence type="predicted"/>
<evidence type="ECO:0000259" key="3">
    <source>
        <dbReference type="Pfam" id="PF11141"/>
    </source>
</evidence>
<feature type="region of interest" description="Disordered" evidence="1">
    <location>
        <begin position="73"/>
        <end position="117"/>
    </location>
</feature>
<protein>
    <recommendedName>
        <fullName evidence="3">DUF2914 domain-containing protein</fullName>
    </recommendedName>
</protein>
<sequence>MIDKRNIVIKVKYPVSGKAPENPTPKMVTEWNVKRILLAGGVLVLILSSLFYVINNDTQETNSDNTAAIVSAAEKQVTPEDDNREADIKSRDIPSQSGAKANPSVKPEKELIKKSKQTTGIAAKEVIKKQSSNKFNKEQWNSGDNHNVSRAWLTYKIDNKAPGAEVVKVLDVSREKPVWVDYFIELRAMNGKRVYHEWLKNGVVVSRKASVISGDSSRTSSRKLLSDSEQGNWAVRLVDEKGRLLNEKKFKVE</sequence>
<feature type="transmembrane region" description="Helical" evidence="2">
    <location>
        <begin position="36"/>
        <end position="54"/>
    </location>
</feature>
<feature type="domain" description="DUF2914" evidence="3">
    <location>
        <begin position="192"/>
        <end position="252"/>
    </location>
</feature>
<evidence type="ECO:0000313" key="5">
    <source>
        <dbReference type="Proteomes" id="UP000238071"/>
    </source>
</evidence>
<reference evidence="4 5" key="1">
    <citation type="submission" date="2018-02" db="EMBL/GenBank/DDBJ databases">
        <title>Subsurface microbial communities from deep shales in Ohio and West Virginia, USA.</title>
        <authorList>
            <person name="Wrighton K."/>
        </authorList>
    </citation>
    <scope>NUCLEOTIDE SEQUENCE [LARGE SCALE GENOMIC DNA]</scope>
    <source>
        <strain evidence="4 5">OWC-G53F</strain>
    </source>
</reference>
<keyword evidence="2" id="KW-1133">Transmembrane helix</keyword>
<dbReference type="OrthoDB" id="5568644at2"/>
<dbReference type="EMBL" id="PTIY01000010">
    <property type="protein sequence ID" value="PPK69234.1"/>
    <property type="molecule type" value="Genomic_DNA"/>
</dbReference>
<dbReference type="AlphaFoldDB" id="A0A2S6GVJ1"/>
<name>A0A2S6GVJ1_9GAMM</name>
<keyword evidence="2" id="KW-0812">Transmembrane</keyword>
<keyword evidence="5" id="KW-1185">Reference proteome</keyword>
<evidence type="ECO:0000256" key="1">
    <source>
        <dbReference type="SAM" id="MobiDB-lite"/>
    </source>
</evidence>